<keyword evidence="4 14" id="KW-0378">Hydrolase</keyword>
<accession>A0A7U4M2M3</accession>
<dbReference type="EMBL" id="CP011308">
    <property type="protein sequence ID" value="AKF25700.1"/>
    <property type="molecule type" value="Genomic_DNA"/>
</dbReference>
<dbReference type="PANTHER" id="PTHR11070:SF67">
    <property type="entry name" value="DNA 3'-5' HELICASE"/>
    <property type="match status" value="1"/>
</dbReference>
<evidence type="ECO:0000256" key="13">
    <source>
        <dbReference type="ARBA" id="ARBA00048988"/>
    </source>
</evidence>
<keyword evidence="5 14" id="KW-0347">Helicase</keyword>
<evidence type="ECO:0000256" key="5">
    <source>
        <dbReference type="ARBA" id="ARBA00022806"/>
    </source>
</evidence>
<feature type="binding site" evidence="14">
    <location>
        <begin position="11"/>
        <end position="18"/>
    </location>
    <ligand>
        <name>ATP</name>
        <dbReference type="ChEBI" id="CHEBI:30616"/>
    </ligand>
</feature>
<keyword evidence="9" id="KW-0234">DNA repair</keyword>
<dbReference type="Gene3D" id="3.40.50.300">
    <property type="entry name" value="P-loop containing nucleotide triphosphate hydrolases"/>
    <property type="match status" value="4"/>
</dbReference>
<organism evidence="16 17">
    <name type="scientific">Sulfurovum lithotrophicum</name>
    <dbReference type="NCBI Taxonomy" id="206403"/>
    <lineage>
        <taxon>Bacteria</taxon>
        <taxon>Pseudomonadati</taxon>
        <taxon>Campylobacterota</taxon>
        <taxon>Epsilonproteobacteria</taxon>
        <taxon>Campylobacterales</taxon>
        <taxon>Sulfurovaceae</taxon>
        <taxon>Sulfurovum</taxon>
    </lineage>
</organism>
<evidence type="ECO:0000256" key="14">
    <source>
        <dbReference type="PROSITE-ProRule" id="PRU00560"/>
    </source>
</evidence>
<evidence type="ECO:0000313" key="16">
    <source>
        <dbReference type="EMBL" id="AKF25700.1"/>
    </source>
</evidence>
<evidence type="ECO:0000259" key="15">
    <source>
        <dbReference type="PROSITE" id="PS51198"/>
    </source>
</evidence>
<evidence type="ECO:0000256" key="6">
    <source>
        <dbReference type="ARBA" id="ARBA00022839"/>
    </source>
</evidence>
<dbReference type="Gene3D" id="3.90.320.10">
    <property type="match status" value="1"/>
</dbReference>
<keyword evidence="2 14" id="KW-0547">Nucleotide-binding</keyword>
<dbReference type="Pfam" id="PF01930">
    <property type="entry name" value="Cas_Cas4"/>
    <property type="match status" value="1"/>
</dbReference>
<evidence type="ECO:0000256" key="2">
    <source>
        <dbReference type="ARBA" id="ARBA00022741"/>
    </source>
</evidence>
<evidence type="ECO:0000256" key="9">
    <source>
        <dbReference type="ARBA" id="ARBA00023204"/>
    </source>
</evidence>
<dbReference type="Proteomes" id="UP000034444">
    <property type="component" value="Chromosome"/>
</dbReference>
<dbReference type="GO" id="GO:0003677">
    <property type="term" value="F:DNA binding"/>
    <property type="evidence" value="ECO:0007669"/>
    <property type="project" value="UniProtKB-KW"/>
</dbReference>
<dbReference type="GO" id="GO:0005524">
    <property type="term" value="F:ATP binding"/>
    <property type="evidence" value="ECO:0007669"/>
    <property type="project" value="UniProtKB-UniRule"/>
</dbReference>
<dbReference type="NCBIfam" id="NF010485">
    <property type="entry name" value="PRK13909.1-2"/>
    <property type="match status" value="1"/>
</dbReference>
<dbReference type="InterPro" id="IPR022765">
    <property type="entry name" value="Dna2/Cas4_DUF83"/>
</dbReference>
<gene>
    <name evidence="16" type="ORF">YH65_10125</name>
</gene>
<dbReference type="KEGG" id="slh:YH65_10125"/>
<dbReference type="GO" id="GO:0043138">
    <property type="term" value="F:3'-5' DNA helicase activity"/>
    <property type="evidence" value="ECO:0007669"/>
    <property type="project" value="UniProtKB-EC"/>
</dbReference>
<dbReference type="EC" id="5.6.2.4" evidence="12"/>
<dbReference type="SUPFAM" id="SSF52540">
    <property type="entry name" value="P-loop containing nucleoside triphosphate hydrolases"/>
    <property type="match status" value="1"/>
</dbReference>
<dbReference type="RefSeq" id="WP_046551762.1">
    <property type="nucleotide sequence ID" value="NZ_CP011308.1"/>
</dbReference>
<evidence type="ECO:0000256" key="12">
    <source>
        <dbReference type="ARBA" id="ARBA00034808"/>
    </source>
</evidence>
<dbReference type="GO" id="GO:0000725">
    <property type="term" value="P:recombinational repair"/>
    <property type="evidence" value="ECO:0007669"/>
    <property type="project" value="TreeGrafter"/>
</dbReference>
<evidence type="ECO:0000256" key="3">
    <source>
        <dbReference type="ARBA" id="ARBA00022763"/>
    </source>
</evidence>
<evidence type="ECO:0000256" key="10">
    <source>
        <dbReference type="ARBA" id="ARBA00023235"/>
    </source>
</evidence>
<dbReference type="GO" id="GO:0005829">
    <property type="term" value="C:cytosol"/>
    <property type="evidence" value="ECO:0007669"/>
    <property type="project" value="TreeGrafter"/>
</dbReference>
<dbReference type="Pfam" id="PF13361">
    <property type="entry name" value="UvrD_C"/>
    <property type="match status" value="1"/>
</dbReference>
<evidence type="ECO:0000313" key="17">
    <source>
        <dbReference type="Proteomes" id="UP000034444"/>
    </source>
</evidence>
<keyword evidence="6" id="KW-0269">Exonuclease</keyword>
<reference evidence="16 17" key="1">
    <citation type="submission" date="2015-04" db="EMBL/GenBank/DDBJ databases">
        <title>Complete genome sequence of Sulfurovum lithotrophicum ATCC BAA-797T.</title>
        <authorList>
            <person name="Ahn J."/>
            <person name="Park G."/>
            <person name="Jeon W."/>
            <person name="Jang Y."/>
            <person name="Jang M."/>
            <person name="Lee H."/>
            <person name="Lee H."/>
        </authorList>
    </citation>
    <scope>NUCLEOTIDE SEQUENCE [LARGE SCALE GENOMIC DNA]</scope>
    <source>
        <strain evidence="17">ATCC BAA-797 / 42BKT</strain>
    </source>
</reference>
<evidence type="ECO:0000256" key="8">
    <source>
        <dbReference type="ARBA" id="ARBA00023125"/>
    </source>
</evidence>
<keyword evidence="1" id="KW-0540">Nuclease</keyword>
<dbReference type="PANTHER" id="PTHR11070">
    <property type="entry name" value="UVRD / RECB / PCRA DNA HELICASE FAMILY MEMBER"/>
    <property type="match status" value="1"/>
</dbReference>
<dbReference type="InterPro" id="IPR000212">
    <property type="entry name" value="DNA_helicase_UvrD/REP"/>
</dbReference>
<evidence type="ECO:0000256" key="7">
    <source>
        <dbReference type="ARBA" id="ARBA00022840"/>
    </source>
</evidence>
<keyword evidence="17" id="KW-1185">Reference proteome</keyword>
<evidence type="ECO:0000256" key="11">
    <source>
        <dbReference type="ARBA" id="ARBA00034617"/>
    </source>
</evidence>
<evidence type="ECO:0000256" key="1">
    <source>
        <dbReference type="ARBA" id="ARBA00022722"/>
    </source>
</evidence>
<keyword evidence="7 14" id="KW-0067">ATP-binding</keyword>
<keyword evidence="8" id="KW-0238">DNA-binding</keyword>
<keyword evidence="3" id="KW-0227">DNA damage</keyword>
<keyword evidence="10" id="KW-0413">Isomerase</keyword>
<dbReference type="OrthoDB" id="9810135at2"/>
<sequence>MSFKPFLAYSASAGSGKTFALSVRYISLLFMGEPAGSILAATFTNKAAAEMRQRVVDSLRHLGENKAFLDAIAIETGMSRDVLFQKQPEVLKRFLSSTSHIVTLDSFFSKILRSASLELGLEPDFVTKEQPKEELEKHFLDEVDANGMLSDLVKLAMDIEDKRFKKIFDLMQNFYKVDPLLPAQSEVTLSISKEEEACEILRLEMLKALENAGAPDRCLKQFDTKNTKELFSKKLFEKETLGEHSWYKKIANGEIEAVYAALKQRLLHWAKAKEMVVLHHLFRIYDYYKNATITNARNSGVLTFDDLSYFTYRLLQEMPSSEFLYFKIDAKFRHILLDEFQDTSTLQFLLLKPLIDEIFSGQGQSDFKSFFYVGDTKQSLYRFRGGEEELFDKIAQRYGVQIEQMDTNYRSSRYVVEQVNLWFKDTMEGYVPQKSKTDASEGYVEVFESEEIIDDAVAQAQRLLELGIDVDDIAFLVSTNKDGQNLQEACEKEGIHTLLKTSSSLKNVPKVAALVAMVSYLFGGEKIDAEAMLLKVGKSFDEVDLSWFSVFMSPLQIVDRLIREFGYFDNDRNMLKLLEFASSFSDIPTFLDEFRTSSISVAAHSIHGANIMTIHGSKGLEFEYVIVLDKLTRPNSDKAPLIFHYNDDLHIDQILYRTQNREHFDDNYARIMEERRASSLKDRKNVLYVALTRAVEGLIVIKKPEGSIFDEINISPIKIGEIIVKCSTLGVQEEKSRENEVVSVTISDYGTQEIGTKEDEEEKDYEAILFGTALHYTLEIMGEFDEQSLKFALVSVRNRYGQLLGHEGLAQIEKRVKALIENEAFQDFLKDARIMKEQSLSFEGELKQIDLLLEYDDHMLVIDYKSSKKYTIKHQTQVNYYKRAIEKIAEKPTEGMIIYLLEDKIEIVNLK</sequence>
<name>A0A7U4M2M3_9BACT</name>
<dbReference type="InterPro" id="IPR014017">
    <property type="entry name" value="DNA_helicase_UvrD-like_C"/>
</dbReference>
<feature type="domain" description="UvrD-like helicase ATP-binding" evidence="15">
    <location>
        <begin position="1"/>
        <end position="412"/>
    </location>
</feature>
<dbReference type="SUPFAM" id="SSF52980">
    <property type="entry name" value="Restriction endonuclease-like"/>
    <property type="match status" value="1"/>
</dbReference>
<reference evidence="17" key="2">
    <citation type="journal article" date="2017" name="Stand. Genomic Sci.">
        <title>Complete genome sequence of the sulfur-oxidizing chemolithoautotrophic Sulfurovum lithotrophicum 42BKTT.</title>
        <authorList>
            <person name="Jeon W."/>
            <person name="Priscilla L."/>
            <person name="Park G."/>
            <person name="Lee H."/>
            <person name="Lee N."/>
            <person name="Lee D."/>
            <person name="Kwon H."/>
            <person name="Ahn I."/>
            <person name="Lee C."/>
            <person name="Lee H."/>
            <person name="Ahn J."/>
        </authorList>
    </citation>
    <scope>NUCLEOTIDE SEQUENCE [LARGE SCALE GENOMIC DNA]</scope>
    <source>
        <strain evidence="17">ATCC BAA-797 / 42BKT</strain>
    </source>
</reference>
<dbReference type="InterPro" id="IPR011604">
    <property type="entry name" value="PDDEXK-like_dom_sf"/>
</dbReference>
<protein>
    <recommendedName>
        <fullName evidence="12">DNA 3'-5' helicase</fullName>
        <ecNumber evidence="12">5.6.2.4</ecNumber>
    </recommendedName>
</protein>
<dbReference type="GO" id="GO:0004527">
    <property type="term" value="F:exonuclease activity"/>
    <property type="evidence" value="ECO:0007669"/>
    <property type="project" value="UniProtKB-KW"/>
</dbReference>
<comment type="catalytic activity">
    <reaction evidence="13">
        <text>ATP + H2O = ADP + phosphate + H(+)</text>
        <dbReference type="Rhea" id="RHEA:13065"/>
        <dbReference type="ChEBI" id="CHEBI:15377"/>
        <dbReference type="ChEBI" id="CHEBI:15378"/>
        <dbReference type="ChEBI" id="CHEBI:30616"/>
        <dbReference type="ChEBI" id="CHEBI:43474"/>
        <dbReference type="ChEBI" id="CHEBI:456216"/>
        <dbReference type="EC" id="5.6.2.4"/>
    </reaction>
</comment>
<dbReference type="AlphaFoldDB" id="A0A7U4M2M3"/>
<dbReference type="Pfam" id="PF00580">
    <property type="entry name" value="UvrD-helicase"/>
    <property type="match status" value="1"/>
</dbReference>
<proteinExistence type="predicted"/>
<evidence type="ECO:0000256" key="4">
    <source>
        <dbReference type="ARBA" id="ARBA00022801"/>
    </source>
</evidence>
<dbReference type="PROSITE" id="PS51198">
    <property type="entry name" value="UVRD_HELICASE_ATP_BIND"/>
    <property type="match status" value="1"/>
</dbReference>
<dbReference type="InterPro" id="IPR011335">
    <property type="entry name" value="Restrct_endonuc-II-like"/>
</dbReference>
<comment type="catalytic activity">
    <reaction evidence="11">
        <text>Couples ATP hydrolysis with the unwinding of duplex DNA by translocating in the 3'-5' direction.</text>
        <dbReference type="EC" id="5.6.2.4"/>
    </reaction>
</comment>
<dbReference type="InterPro" id="IPR027417">
    <property type="entry name" value="P-loop_NTPase"/>
</dbReference>
<dbReference type="InterPro" id="IPR014016">
    <property type="entry name" value="UvrD-like_ATP-bd"/>
</dbReference>